<dbReference type="FunFam" id="1.25.10.10:FF:000331">
    <property type="entry name" value="Phosphoprotein phosphatase, putative"/>
    <property type="match status" value="1"/>
</dbReference>
<dbReference type="InterPro" id="IPR002554">
    <property type="entry name" value="PP2A_B56"/>
</dbReference>
<feature type="region of interest" description="Disordered" evidence="2">
    <location>
        <begin position="706"/>
        <end position="828"/>
    </location>
</feature>
<evidence type="ECO:0000256" key="1">
    <source>
        <dbReference type="ARBA" id="ARBA00009745"/>
    </source>
</evidence>
<reference evidence="3" key="1">
    <citation type="submission" date="2022-06" db="EMBL/GenBank/DDBJ databases">
        <authorList>
            <person name="Berger JAMES D."/>
            <person name="Berger JAMES D."/>
        </authorList>
    </citation>
    <scope>NUCLEOTIDE SEQUENCE [LARGE SCALE GENOMIC DNA]</scope>
</reference>
<dbReference type="WBParaSite" id="TREG1_37150.1">
    <property type="protein sequence ID" value="TREG1_37150.1"/>
    <property type="gene ID" value="TREG1_37150"/>
</dbReference>
<accession>A0AA85JUE6</accession>
<feature type="compositionally biased region" description="Polar residues" evidence="2">
    <location>
        <begin position="706"/>
        <end position="743"/>
    </location>
</feature>
<dbReference type="InterPro" id="IPR016024">
    <property type="entry name" value="ARM-type_fold"/>
</dbReference>
<evidence type="ECO:0000313" key="4">
    <source>
        <dbReference type="WBParaSite" id="TREG1_37150.1"/>
    </source>
</evidence>
<feature type="compositionally biased region" description="Basic and acidic residues" evidence="2">
    <location>
        <begin position="1"/>
        <end position="27"/>
    </location>
</feature>
<dbReference type="AlphaFoldDB" id="A0AA85JUE6"/>
<dbReference type="SUPFAM" id="SSF48371">
    <property type="entry name" value="ARM repeat"/>
    <property type="match status" value="1"/>
</dbReference>
<keyword evidence="3" id="KW-1185">Reference proteome</keyword>
<feature type="compositionally biased region" description="Polar residues" evidence="2">
    <location>
        <begin position="642"/>
        <end position="651"/>
    </location>
</feature>
<dbReference type="Proteomes" id="UP000050795">
    <property type="component" value="Unassembled WGS sequence"/>
</dbReference>
<dbReference type="PANTHER" id="PTHR10257:SF3">
    <property type="entry name" value="SERINE_THREONINE-PROTEIN PHOSPHATASE 2A 56 KDA REGULATORY SUBUNIT GAMMA ISOFORM"/>
    <property type="match status" value="1"/>
</dbReference>
<feature type="compositionally biased region" description="Polar residues" evidence="2">
    <location>
        <begin position="817"/>
        <end position="828"/>
    </location>
</feature>
<evidence type="ECO:0008006" key="5">
    <source>
        <dbReference type="Google" id="ProtNLM"/>
    </source>
</evidence>
<proteinExistence type="inferred from homology"/>
<dbReference type="PANTHER" id="PTHR10257">
    <property type="entry name" value="SERINE/THREONINE PROTEIN PHOSPHATASE 2A PP2A REGULATORY SUBUNIT B"/>
    <property type="match status" value="1"/>
</dbReference>
<reference evidence="4" key="2">
    <citation type="submission" date="2023-11" db="UniProtKB">
        <authorList>
            <consortium name="WormBaseParasite"/>
        </authorList>
    </citation>
    <scope>IDENTIFICATION</scope>
</reference>
<feature type="region of interest" description="Disordered" evidence="2">
    <location>
        <begin position="1"/>
        <end position="39"/>
    </location>
</feature>
<dbReference type="GO" id="GO:0007165">
    <property type="term" value="P:signal transduction"/>
    <property type="evidence" value="ECO:0007669"/>
    <property type="project" value="InterPro"/>
</dbReference>
<sequence length="828" mass="92855">MQMRRNEKTSLKTRQENKKTENYRDDSVTNLAHAPSPVPDFARAISSLSPVSLGRKFRQNDIKRQDIDRISTTAQPPRQSSSRFIKTSHEELKALPLLVETPPGERETLLLNKIRMCSTLFDFNDSSVQLKSKEIKRLTLLELAEFISMNSSSLTEPIYMGIINLLKVNVFRTIVPTNTSTEMLDYADNDDEQMTNLEPSWPHLQLVYDIFLRFISSPDFQAALGKKYLDQQFFRNLLELFKSEDPREREMVKMILHRAYGKLVTLRPVIRRMVNNIFLQFIYEEDNHCGIAELLEIIGSIINGFQTPLKDEHKQFLRRVLLPLHKSPIMGHFHAQLTYCTTEFIKKDSSLFTVIIHEGLLRFWPRVNSVKEMLFLNELEACLECTGPIEFQAIIPDVFPRLAKCIESLHFQVSERALMFWNNEYLLSLMSENINTVLPIIFNSLAESRNHWNKTVHGLICNVLNWAIETDQRLVEQCSSKLTEERQKKTARLQNHEAYWNRVELAAEKVKQSSVNYPVNMRTSSISVSLSGIKNKYPMSNTSNNRSLTGLNEFYAKLSSTTTTTTATSLSSSSSLPFTPIATSVHTTSGIGSSSSSISSGFTGNANLVNNPKLFPLNNMKPGELINTMKEKPNPNNNNTEFSQTSFNPIQSNLSGSSSSVLNALPSFTNTQNSSSLTSTILTTTSTTNSLLKEQTTTISSVNKVDLQSQSNVKQQSQTSTTGSDVHVVKSSSANTASTNLLNFSRKLRSPKTSTTVVQTTKKTTSSTQKQPLKSNPTMTTSKDILTSTSSSTSTSVPSTQATPSSSTSKSEKSTNLKRATTLKSLNT</sequence>
<feature type="compositionally biased region" description="Low complexity" evidence="2">
    <location>
        <begin position="780"/>
        <end position="809"/>
    </location>
</feature>
<name>A0AA85JUE6_TRIRE</name>
<dbReference type="GO" id="GO:0019888">
    <property type="term" value="F:protein phosphatase regulator activity"/>
    <property type="evidence" value="ECO:0007669"/>
    <property type="project" value="InterPro"/>
</dbReference>
<dbReference type="InterPro" id="IPR011989">
    <property type="entry name" value="ARM-like"/>
</dbReference>
<protein>
    <recommendedName>
        <fullName evidence="5">Serine/threonine protein phosphatase 2A regulatory subunit</fullName>
    </recommendedName>
</protein>
<organism evidence="3 4">
    <name type="scientific">Trichobilharzia regenti</name>
    <name type="common">Nasal bird schistosome</name>
    <dbReference type="NCBI Taxonomy" id="157069"/>
    <lineage>
        <taxon>Eukaryota</taxon>
        <taxon>Metazoa</taxon>
        <taxon>Spiralia</taxon>
        <taxon>Lophotrochozoa</taxon>
        <taxon>Platyhelminthes</taxon>
        <taxon>Trematoda</taxon>
        <taxon>Digenea</taxon>
        <taxon>Strigeidida</taxon>
        <taxon>Schistosomatoidea</taxon>
        <taxon>Schistosomatidae</taxon>
        <taxon>Trichobilharzia</taxon>
    </lineage>
</organism>
<dbReference type="GO" id="GO:0000159">
    <property type="term" value="C:protein phosphatase type 2A complex"/>
    <property type="evidence" value="ECO:0007669"/>
    <property type="project" value="InterPro"/>
</dbReference>
<feature type="region of interest" description="Disordered" evidence="2">
    <location>
        <begin position="628"/>
        <end position="655"/>
    </location>
</feature>
<dbReference type="Pfam" id="PF01603">
    <property type="entry name" value="B56"/>
    <property type="match status" value="1"/>
</dbReference>
<dbReference type="Gene3D" id="1.25.10.10">
    <property type="entry name" value="Leucine-rich Repeat Variant"/>
    <property type="match status" value="1"/>
</dbReference>
<comment type="similarity">
    <text evidence="1">Belongs to the phosphatase 2A regulatory subunit B56 family.</text>
</comment>
<feature type="compositionally biased region" description="Low complexity" evidence="2">
    <location>
        <begin position="752"/>
        <end position="771"/>
    </location>
</feature>
<evidence type="ECO:0000313" key="3">
    <source>
        <dbReference type="Proteomes" id="UP000050795"/>
    </source>
</evidence>
<evidence type="ECO:0000256" key="2">
    <source>
        <dbReference type="SAM" id="MobiDB-lite"/>
    </source>
</evidence>